<evidence type="ECO:0000256" key="1">
    <source>
        <dbReference type="SAM" id="SignalP"/>
    </source>
</evidence>
<gene>
    <name evidence="2" type="ORF">PV07_10528</name>
</gene>
<dbReference type="STRING" id="569365.A0A0D2C0I8"/>
<dbReference type="GO" id="GO:0008237">
    <property type="term" value="F:metallopeptidase activity"/>
    <property type="evidence" value="ECO:0007669"/>
    <property type="project" value="InterPro"/>
</dbReference>
<keyword evidence="3" id="KW-1185">Reference proteome</keyword>
<reference evidence="2 3" key="1">
    <citation type="submission" date="2015-01" db="EMBL/GenBank/DDBJ databases">
        <title>The Genome Sequence of Cladophialophora immunda CBS83496.</title>
        <authorList>
            <consortium name="The Broad Institute Genomics Platform"/>
            <person name="Cuomo C."/>
            <person name="de Hoog S."/>
            <person name="Gorbushina A."/>
            <person name="Stielow B."/>
            <person name="Teixiera M."/>
            <person name="Abouelleil A."/>
            <person name="Chapman S.B."/>
            <person name="Priest M."/>
            <person name="Young S.K."/>
            <person name="Wortman J."/>
            <person name="Nusbaum C."/>
            <person name="Birren B."/>
        </authorList>
    </citation>
    <scope>NUCLEOTIDE SEQUENCE [LARGE SCALE GENOMIC DNA]</scope>
    <source>
        <strain evidence="2 3">CBS 83496</strain>
    </source>
</reference>
<dbReference type="GeneID" id="27349722"/>
<accession>A0A0D2C0I8</accession>
<dbReference type="RefSeq" id="XP_016245054.1">
    <property type="nucleotide sequence ID" value="XM_016397863.1"/>
</dbReference>
<organism evidence="2 3">
    <name type="scientific">Cladophialophora immunda</name>
    <dbReference type="NCBI Taxonomy" id="569365"/>
    <lineage>
        <taxon>Eukaryota</taxon>
        <taxon>Fungi</taxon>
        <taxon>Dikarya</taxon>
        <taxon>Ascomycota</taxon>
        <taxon>Pezizomycotina</taxon>
        <taxon>Eurotiomycetes</taxon>
        <taxon>Chaetothyriomycetidae</taxon>
        <taxon>Chaetothyriales</taxon>
        <taxon>Herpotrichiellaceae</taxon>
        <taxon>Cladophialophora</taxon>
    </lineage>
</organism>
<dbReference type="VEuPathDB" id="FungiDB:PV07_10528"/>
<feature type="chain" id="PRO_5002254893" description="Lysine-specific metallo-endopeptidase domain-containing protein" evidence="1">
    <location>
        <begin position="25"/>
        <end position="489"/>
    </location>
</feature>
<dbReference type="SUPFAM" id="SSF55486">
    <property type="entry name" value="Metalloproteases ('zincins'), catalytic domain"/>
    <property type="match status" value="1"/>
</dbReference>
<evidence type="ECO:0000313" key="2">
    <source>
        <dbReference type="EMBL" id="KIW24838.1"/>
    </source>
</evidence>
<evidence type="ECO:0000313" key="3">
    <source>
        <dbReference type="Proteomes" id="UP000054466"/>
    </source>
</evidence>
<protein>
    <recommendedName>
        <fullName evidence="4">Lysine-specific metallo-endopeptidase domain-containing protein</fullName>
    </recommendedName>
</protein>
<dbReference type="EMBL" id="KN847045">
    <property type="protein sequence ID" value="KIW24838.1"/>
    <property type="molecule type" value="Genomic_DNA"/>
</dbReference>
<dbReference type="AlphaFoldDB" id="A0A0D2C0I8"/>
<name>A0A0D2C0I8_9EURO</name>
<sequence>MALAYSRVLVYLVFLSFFLLSSKAYPFHEKLQYLSERQSISPQDRSQQVRNSIIEQGFEFIEPQSYFAISGKCKTDTRNIDTKKYANRFDFYKQAVLDATQIAQGAQKWPQFGTDASDLYMWPGLGDDDRQAYALNITKNIEAAANWDHPRWGFDAYITLTCDDPFNACNGKIGDDPRSVACYVNNTMELWGSVSCISCCGAFFTINDNKQAFDYGKAKDITQLGLDWMRTSGSYLVHEMMHTVKITQDRPHIMDQSFPGALKRRVYGPKDCAKAARGNSGLGITENTLNADSYAEFMLAMYWKDLFNGQLLPPTSTLSVTEAPPGVNQSTGDFELVSDNDDSYVDFAAQVTQPQLTCAGEPADKPPATQAWIAAQINDYCTQIANSGWIVNSTLGQYGPKGYVAGNTAPDSENDLWLSVSHDPGCDVNTAYEVELSDCQEFFGIALNGCNTNSLTRKWGGQVQANCALWNITTRAGHNTMPPNGYPPK</sequence>
<evidence type="ECO:0008006" key="4">
    <source>
        <dbReference type="Google" id="ProtNLM"/>
    </source>
</evidence>
<dbReference type="Gene3D" id="3.40.390.10">
    <property type="entry name" value="Collagenase (Catalytic Domain)"/>
    <property type="match status" value="1"/>
</dbReference>
<dbReference type="Proteomes" id="UP000054466">
    <property type="component" value="Unassembled WGS sequence"/>
</dbReference>
<feature type="signal peptide" evidence="1">
    <location>
        <begin position="1"/>
        <end position="24"/>
    </location>
</feature>
<dbReference type="OrthoDB" id="4160163at2759"/>
<dbReference type="InterPro" id="IPR024079">
    <property type="entry name" value="MetalloPept_cat_dom_sf"/>
</dbReference>
<proteinExistence type="predicted"/>
<keyword evidence="1" id="KW-0732">Signal</keyword>